<proteinExistence type="predicted"/>
<dbReference type="EMBL" id="JABSXK010000001">
    <property type="protein sequence ID" value="NRV07461.1"/>
    <property type="molecule type" value="Genomic_DNA"/>
</dbReference>
<dbReference type="AlphaFoldDB" id="A0A9Q5GU94"/>
<dbReference type="Proteomes" id="UP000821656">
    <property type="component" value="Unassembled WGS sequence"/>
</dbReference>
<sequence length="133" mass="15114">MGSLEEPIIFSTSDPLGRVILLKQSTWDEHIADRHDEKGISEIKENIENPSCIIENEKQSSDGGTRHVYFKFTTLNSKLYINKTVVEFKEEKNEGEIVTNYVLRKINESITEGGVIYVSQPNQNSNTTKPINI</sequence>
<reference evidence="1" key="1">
    <citation type="submission" date="2020-05" db="EMBL/GenBank/DDBJ databases">
        <title>Genomic insights into acetone-butanol-ethanol (ABE) fermentation by sequencing solventogenic clostridia strains.</title>
        <authorList>
            <person name="Brown S."/>
        </authorList>
    </citation>
    <scope>NUCLEOTIDE SEQUENCE</scope>
    <source>
        <strain evidence="1">DJ126</strain>
    </source>
</reference>
<protein>
    <submittedName>
        <fullName evidence="1">Uncharacterized protein</fullName>
    </submittedName>
</protein>
<name>A0A9Q5GU94_CLOBE</name>
<evidence type="ECO:0000313" key="1">
    <source>
        <dbReference type="EMBL" id="NRV07461.1"/>
    </source>
</evidence>
<comment type="caution">
    <text evidence="1">The sequence shown here is derived from an EMBL/GenBank/DDBJ whole genome shotgun (WGS) entry which is preliminary data.</text>
</comment>
<gene>
    <name evidence="1" type="ORF">DFH45_000424</name>
</gene>
<organism evidence="1 2">
    <name type="scientific">Clostridium beijerinckii</name>
    <name type="common">Clostridium MP</name>
    <dbReference type="NCBI Taxonomy" id="1520"/>
    <lineage>
        <taxon>Bacteria</taxon>
        <taxon>Bacillati</taxon>
        <taxon>Bacillota</taxon>
        <taxon>Clostridia</taxon>
        <taxon>Eubacteriales</taxon>
        <taxon>Clostridiaceae</taxon>
        <taxon>Clostridium</taxon>
    </lineage>
</organism>
<accession>A0A9Q5GU94</accession>
<evidence type="ECO:0000313" key="2">
    <source>
        <dbReference type="Proteomes" id="UP000821656"/>
    </source>
</evidence>
<dbReference type="RefSeq" id="WP_077305745.1">
    <property type="nucleotide sequence ID" value="NZ_CP016090.1"/>
</dbReference>